<evidence type="ECO:0000256" key="5">
    <source>
        <dbReference type="ARBA" id="ARBA00022553"/>
    </source>
</evidence>
<dbReference type="SUPFAM" id="SSF158472">
    <property type="entry name" value="HAMP domain-like"/>
    <property type="match status" value="1"/>
</dbReference>
<reference evidence="17 18" key="1">
    <citation type="submission" date="2019-05" db="EMBL/GenBank/DDBJ databases">
        <authorList>
            <person name="Schori C."/>
            <person name="Ahrens C."/>
        </authorList>
    </citation>
    <scope>NUCLEOTIDE SEQUENCE [LARGE SCALE GENOMIC DNA]</scope>
    <source>
        <strain evidence="17 18">DSM 10702</strain>
    </source>
</reference>
<keyword evidence="8" id="KW-0547">Nucleotide-binding</keyword>
<dbReference type="PANTHER" id="PTHR45528:SF1">
    <property type="entry name" value="SENSOR HISTIDINE KINASE CPXA"/>
    <property type="match status" value="1"/>
</dbReference>
<dbReference type="SUPFAM" id="SSF47384">
    <property type="entry name" value="Homodimeric domain of signal transducing histidine kinase"/>
    <property type="match status" value="1"/>
</dbReference>
<dbReference type="InterPro" id="IPR050398">
    <property type="entry name" value="HssS/ArlS-like"/>
</dbReference>
<evidence type="ECO:0000256" key="10">
    <source>
        <dbReference type="ARBA" id="ARBA00022840"/>
    </source>
</evidence>
<dbReference type="CDD" id="cd06225">
    <property type="entry name" value="HAMP"/>
    <property type="match status" value="1"/>
</dbReference>
<dbReference type="InterPro" id="IPR003661">
    <property type="entry name" value="HisK_dim/P_dom"/>
</dbReference>
<evidence type="ECO:0000256" key="11">
    <source>
        <dbReference type="ARBA" id="ARBA00022989"/>
    </source>
</evidence>
<dbReference type="GeneID" id="92946102"/>
<evidence type="ECO:0000256" key="9">
    <source>
        <dbReference type="ARBA" id="ARBA00022777"/>
    </source>
</evidence>
<evidence type="ECO:0000256" key="3">
    <source>
        <dbReference type="ARBA" id="ARBA00012438"/>
    </source>
</evidence>
<sequence>MNSRSIKYNIIMNLFVSGVQGVIVTIVIFIAGLGLLHILSTKLYVSFANMYNNDREVEIILMLIIFLIFILSACFIFIKKMNKITCYIEEISETLNLVATGNMDATVSIKRNDELGVLASNVNKMAYNINELMKKEREWENQKNNLITNLSHDLRTPLTSILGFLDLIEKSTNDYKQINHYCNIALEKAKKLKYSIDQLFEFTKINNADLKLNKYEIGVEALIEQVTMGFIPEFEDNNMEYKIISKSKGLKINADPILLGRAFENIISNSIKYANEGKYLNIIIDKESDNAIIKFINYGDEIKQEDLENLFNRFYRIEKSCNREEGTGLGLSIVKTLVECHSGEINVMSSNEETEFKIKVPIC</sequence>
<dbReference type="PROSITE" id="PS50109">
    <property type="entry name" value="HIS_KIN"/>
    <property type="match status" value="1"/>
</dbReference>
<evidence type="ECO:0000256" key="2">
    <source>
        <dbReference type="ARBA" id="ARBA00004651"/>
    </source>
</evidence>
<dbReference type="InterPro" id="IPR005467">
    <property type="entry name" value="His_kinase_dom"/>
</dbReference>
<feature type="domain" description="Histidine kinase" evidence="15">
    <location>
        <begin position="149"/>
        <end position="363"/>
    </location>
</feature>
<dbReference type="CDD" id="cd00082">
    <property type="entry name" value="HisKA"/>
    <property type="match status" value="1"/>
</dbReference>
<gene>
    <name evidence="17" type="ORF">FF104_17975</name>
</gene>
<keyword evidence="7 14" id="KW-0812">Transmembrane</keyword>
<keyword evidence="11 14" id="KW-1133">Transmembrane helix</keyword>
<proteinExistence type="predicted"/>
<dbReference type="InterPro" id="IPR036890">
    <property type="entry name" value="HATPase_C_sf"/>
</dbReference>
<evidence type="ECO:0000256" key="7">
    <source>
        <dbReference type="ARBA" id="ARBA00022692"/>
    </source>
</evidence>
<dbReference type="SUPFAM" id="SSF55874">
    <property type="entry name" value="ATPase domain of HSP90 chaperone/DNA topoisomerase II/histidine kinase"/>
    <property type="match status" value="1"/>
</dbReference>
<dbReference type="SMART" id="SM00387">
    <property type="entry name" value="HATPase_c"/>
    <property type="match status" value="1"/>
</dbReference>
<dbReference type="Pfam" id="PF02518">
    <property type="entry name" value="HATPase_c"/>
    <property type="match status" value="1"/>
</dbReference>
<comment type="catalytic activity">
    <reaction evidence="1">
        <text>ATP + protein L-histidine = ADP + protein N-phospho-L-histidine.</text>
        <dbReference type="EC" id="2.7.13.3"/>
    </reaction>
</comment>
<organism evidence="17 18">
    <name type="scientific">Clostridium butyricum</name>
    <dbReference type="NCBI Taxonomy" id="1492"/>
    <lineage>
        <taxon>Bacteria</taxon>
        <taxon>Bacillati</taxon>
        <taxon>Bacillota</taxon>
        <taxon>Clostridia</taxon>
        <taxon>Eubacteriales</taxon>
        <taxon>Clostridiaceae</taxon>
        <taxon>Clostridium</taxon>
    </lineage>
</organism>
<dbReference type="GO" id="GO:0005524">
    <property type="term" value="F:ATP binding"/>
    <property type="evidence" value="ECO:0007669"/>
    <property type="project" value="UniProtKB-KW"/>
</dbReference>
<dbReference type="InterPro" id="IPR036097">
    <property type="entry name" value="HisK_dim/P_sf"/>
</dbReference>
<evidence type="ECO:0000256" key="8">
    <source>
        <dbReference type="ARBA" id="ARBA00022741"/>
    </source>
</evidence>
<dbReference type="Pfam" id="PF00672">
    <property type="entry name" value="HAMP"/>
    <property type="match status" value="1"/>
</dbReference>
<dbReference type="Gene3D" id="3.30.565.10">
    <property type="entry name" value="Histidine kinase-like ATPase, C-terminal domain"/>
    <property type="match status" value="1"/>
</dbReference>
<accession>A0AAP9RIG8</accession>
<keyword evidence="9 17" id="KW-0418">Kinase</keyword>
<dbReference type="Gene3D" id="1.10.287.130">
    <property type="match status" value="1"/>
</dbReference>
<dbReference type="EMBL" id="CP040627">
    <property type="protein sequence ID" value="QMW92821.1"/>
    <property type="molecule type" value="Genomic_DNA"/>
</dbReference>
<dbReference type="GO" id="GO:0000155">
    <property type="term" value="F:phosphorelay sensor kinase activity"/>
    <property type="evidence" value="ECO:0007669"/>
    <property type="project" value="InterPro"/>
</dbReference>
<dbReference type="EC" id="2.7.13.3" evidence="3"/>
<evidence type="ECO:0000256" key="13">
    <source>
        <dbReference type="ARBA" id="ARBA00023136"/>
    </source>
</evidence>
<dbReference type="Pfam" id="PF00512">
    <property type="entry name" value="HisKA"/>
    <property type="match status" value="1"/>
</dbReference>
<dbReference type="Gene3D" id="6.10.340.10">
    <property type="match status" value="1"/>
</dbReference>
<evidence type="ECO:0000259" key="15">
    <source>
        <dbReference type="PROSITE" id="PS50109"/>
    </source>
</evidence>
<keyword evidence="4" id="KW-1003">Cell membrane</keyword>
<keyword evidence="10" id="KW-0067">ATP-binding</keyword>
<feature type="domain" description="HAMP" evidence="16">
    <location>
        <begin position="88"/>
        <end position="134"/>
    </location>
</feature>
<evidence type="ECO:0000256" key="12">
    <source>
        <dbReference type="ARBA" id="ARBA00023012"/>
    </source>
</evidence>
<evidence type="ECO:0000256" key="1">
    <source>
        <dbReference type="ARBA" id="ARBA00000085"/>
    </source>
</evidence>
<dbReference type="PRINTS" id="PR00344">
    <property type="entry name" value="BCTRLSENSOR"/>
</dbReference>
<evidence type="ECO:0000256" key="6">
    <source>
        <dbReference type="ARBA" id="ARBA00022679"/>
    </source>
</evidence>
<protein>
    <recommendedName>
        <fullName evidence="3">histidine kinase</fullName>
        <ecNumber evidence="3">2.7.13.3</ecNumber>
    </recommendedName>
</protein>
<dbReference type="InterPro" id="IPR003594">
    <property type="entry name" value="HATPase_dom"/>
</dbReference>
<dbReference type="Proteomes" id="UP000515243">
    <property type="component" value="Chromosome 2"/>
</dbReference>
<dbReference type="SMART" id="SM00388">
    <property type="entry name" value="HisKA"/>
    <property type="match status" value="1"/>
</dbReference>
<dbReference type="RefSeq" id="WP_035763941.1">
    <property type="nucleotide sequence ID" value="NZ_AP019717.1"/>
</dbReference>
<keyword evidence="5" id="KW-0597">Phosphoprotein</keyword>
<evidence type="ECO:0000256" key="4">
    <source>
        <dbReference type="ARBA" id="ARBA00022475"/>
    </source>
</evidence>
<feature type="transmembrane region" description="Helical" evidence="14">
    <location>
        <begin position="59"/>
        <end position="78"/>
    </location>
</feature>
<name>A0AAP9RIG8_CLOBU</name>
<comment type="subcellular location">
    <subcellularLocation>
        <location evidence="2">Cell membrane</location>
        <topology evidence="2">Multi-pass membrane protein</topology>
    </subcellularLocation>
</comment>
<dbReference type="PROSITE" id="PS50885">
    <property type="entry name" value="HAMP"/>
    <property type="match status" value="1"/>
</dbReference>
<evidence type="ECO:0000313" key="17">
    <source>
        <dbReference type="EMBL" id="QMW92821.1"/>
    </source>
</evidence>
<dbReference type="GO" id="GO:0005886">
    <property type="term" value="C:plasma membrane"/>
    <property type="evidence" value="ECO:0007669"/>
    <property type="project" value="UniProtKB-SubCell"/>
</dbReference>
<feature type="transmembrane region" description="Helical" evidence="14">
    <location>
        <begin position="12"/>
        <end position="39"/>
    </location>
</feature>
<keyword evidence="6" id="KW-0808">Transferase</keyword>
<dbReference type="SMART" id="SM00304">
    <property type="entry name" value="HAMP"/>
    <property type="match status" value="1"/>
</dbReference>
<evidence type="ECO:0000259" key="16">
    <source>
        <dbReference type="PROSITE" id="PS50885"/>
    </source>
</evidence>
<evidence type="ECO:0000256" key="14">
    <source>
        <dbReference type="SAM" id="Phobius"/>
    </source>
</evidence>
<dbReference type="AlphaFoldDB" id="A0AAP9RIG8"/>
<evidence type="ECO:0000313" key="18">
    <source>
        <dbReference type="Proteomes" id="UP000515243"/>
    </source>
</evidence>
<dbReference type="PANTHER" id="PTHR45528">
    <property type="entry name" value="SENSOR HISTIDINE KINASE CPXA"/>
    <property type="match status" value="1"/>
</dbReference>
<dbReference type="InterPro" id="IPR003660">
    <property type="entry name" value="HAMP_dom"/>
</dbReference>
<keyword evidence="12" id="KW-0902">Two-component regulatory system</keyword>
<keyword evidence="13 14" id="KW-0472">Membrane</keyword>
<dbReference type="InterPro" id="IPR004358">
    <property type="entry name" value="Sig_transdc_His_kin-like_C"/>
</dbReference>